<evidence type="ECO:0000313" key="1">
    <source>
        <dbReference type="EMBL" id="HIU99581.1"/>
    </source>
</evidence>
<accession>A0A9D1NAJ9</accession>
<comment type="caution">
    <text evidence="1">The sequence shown here is derived from an EMBL/GenBank/DDBJ whole genome shotgun (WGS) entry which is preliminary data.</text>
</comment>
<dbReference type="Proteomes" id="UP000886891">
    <property type="component" value="Unassembled WGS sequence"/>
</dbReference>
<dbReference type="InterPro" id="IPR036249">
    <property type="entry name" value="Thioredoxin-like_sf"/>
</dbReference>
<dbReference type="EMBL" id="DVOH01000007">
    <property type="protein sequence ID" value="HIU99581.1"/>
    <property type="molecule type" value="Genomic_DNA"/>
</dbReference>
<dbReference type="Gene3D" id="3.40.30.10">
    <property type="entry name" value="Glutaredoxin"/>
    <property type="match status" value="1"/>
</dbReference>
<sequence>MKISVCVGSSCHLKGSYDVIEEFKKVIKKYDVEDVVELQASFCLGHCAEGVTVKADDQFLFNVNRDNVEDVFVAEIYPKVR</sequence>
<dbReference type="Pfam" id="PF01257">
    <property type="entry name" value="2Fe-2S_thioredx"/>
    <property type="match status" value="1"/>
</dbReference>
<organism evidence="1 2">
    <name type="scientific">Candidatus Stercoripulliclostridium merdipullorum</name>
    <dbReference type="NCBI Taxonomy" id="2840952"/>
    <lineage>
        <taxon>Bacteria</taxon>
        <taxon>Bacillati</taxon>
        <taxon>Bacillota</taxon>
        <taxon>Clostridia</taxon>
        <taxon>Eubacteriales</taxon>
        <taxon>Candidatus Stercoripulliclostridium</taxon>
    </lineage>
</organism>
<dbReference type="SUPFAM" id="SSF52833">
    <property type="entry name" value="Thioredoxin-like"/>
    <property type="match status" value="1"/>
</dbReference>
<reference evidence="1" key="2">
    <citation type="journal article" date="2021" name="PeerJ">
        <title>Extensive microbial diversity within the chicken gut microbiome revealed by metagenomics and culture.</title>
        <authorList>
            <person name="Gilroy R."/>
            <person name="Ravi A."/>
            <person name="Getino M."/>
            <person name="Pursley I."/>
            <person name="Horton D.L."/>
            <person name="Alikhan N.F."/>
            <person name="Baker D."/>
            <person name="Gharbi K."/>
            <person name="Hall N."/>
            <person name="Watson M."/>
            <person name="Adriaenssens E.M."/>
            <person name="Foster-Nyarko E."/>
            <person name="Jarju S."/>
            <person name="Secka A."/>
            <person name="Antonio M."/>
            <person name="Oren A."/>
            <person name="Chaudhuri R.R."/>
            <person name="La Ragione R."/>
            <person name="Hildebrand F."/>
            <person name="Pallen M.J."/>
        </authorList>
    </citation>
    <scope>NUCLEOTIDE SEQUENCE</scope>
    <source>
        <strain evidence="1">23406</strain>
    </source>
</reference>
<protein>
    <submittedName>
        <fullName evidence="1">(2Fe-2S) ferredoxin domain-containing protein</fullName>
    </submittedName>
</protein>
<gene>
    <name evidence="1" type="ORF">IAB14_00520</name>
</gene>
<dbReference type="CDD" id="cd02980">
    <property type="entry name" value="TRX_Fd_family"/>
    <property type="match status" value="1"/>
</dbReference>
<name>A0A9D1NAJ9_9FIRM</name>
<dbReference type="AlphaFoldDB" id="A0A9D1NAJ9"/>
<proteinExistence type="predicted"/>
<reference evidence="1" key="1">
    <citation type="submission" date="2020-10" db="EMBL/GenBank/DDBJ databases">
        <authorList>
            <person name="Gilroy R."/>
        </authorList>
    </citation>
    <scope>NUCLEOTIDE SEQUENCE</scope>
    <source>
        <strain evidence="1">23406</strain>
    </source>
</reference>
<evidence type="ECO:0000313" key="2">
    <source>
        <dbReference type="Proteomes" id="UP000886891"/>
    </source>
</evidence>